<evidence type="ECO:0000256" key="3">
    <source>
        <dbReference type="ARBA" id="ARBA00023235"/>
    </source>
</evidence>
<keyword evidence="3 4" id="KW-0413">Isomerase</keyword>
<dbReference type="SUPFAM" id="SSF74650">
    <property type="entry name" value="Galactose mutarotase-like"/>
    <property type="match status" value="1"/>
</dbReference>
<evidence type="ECO:0000313" key="8">
    <source>
        <dbReference type="Proteomes" id="UP000254329"/>
    </source>
</evidence>
<dbReference type="Pfam" id="PF01263">
    <property type="entry name" value="Aldose_epim"/>
    <property type="match status" value="1"/>
</dbReference>
<dbReference type="CDD" id="cd09020">
    <property type="entry name" value="D-hex-6-P-epi_like"/>
    <property type="match status" value="1"/>
</dbReference>
<reference evidence="8 9" key="1">
    <citation type="submission" date="2018-06" db="EMBL/GenBank/DDBJ databases">
        <authorList>
            <consortium name="Pathogen Informatics"/>
            <person name="Doyle S."/>
        </authorList>
    </citation>
    <scope>NUCLEOTIDE SEQUENCE [LARGE SCALE GENOMIC DNA]</scope>
    <source>
        <strain evidence="6 8">NCTC1659</strain>
        <strain evidence="7 9">NCTC8540</strain>
    </source>
</reference>
<sequence>MLIQHIQQISSELNLFHYNEIPVLELKHSLGEAKISLQGAQLLSWKPANESQDVLWLSEIDPFQLGVAIRGGIPLCYPWFGGAKQPPHGTARIALWQLTDYSIAQDKVRLEFSYFDQQQVLQAKVCMLFDDKCEVQFTHCTDEQVQLALHSYFSVGDIAQVEVHPLPTVAFNAVSQQKEQYPSPRKIDQHIDCIYALEQSQNLITDKSYQRQIEIEHHNATELVLWNPWHKEMSAMQPQDYKNMLCLETARLSQLLNKGDMVSVVLKITK</sequence>
<dbReference type="EMBL" id="UGHJ01000001">
    <property type="protein sequence ID" value="STO69192.1"/>
    <property type="molecule type" value="Genomic_DNA"/>
</dbReference>
<dbReference type="AlphaFoldDB" id="A0A1V4B110"/>
<dbReference type="InterPro" id="IPR014718">
    <property type="entry name" value="GH-type_carb-bd"/>
</dbReference>
<dbReference type="PANTHER" id="PTHR11122">
    <property type="entry name" value="APOSPORY-ASSOCIATED PROTEIN C-RELATED"/>
    <property type="match status" value="1"/>
</dbReference>
<evidence type="ECO:0000256" key="5">
    <source>
        <dbReference type="PIRSR" id="PIRSR016020-1"/>
    </source>
</evidence>
<evidence type="ECO:0000313" key="7">
    <source>
        <dbReference type="EMBL" id="STO69192.1"/>
    </source>
</evidence>
<evidence type="ECO:0000256" key="2">
    <source>
        <dbReference type="ARBA" id="ARBA00005866"/>
    </source>
</evidence>
<comment type="catalytic activity">
    <reaction evidence="1">
        <text>alpha-D-glucose 6-phosphate = beta-D-glucose 6-phosphate</text>
        <dbReference type="Rhea" id="RHEA:16249"/>
        <dbReference type="ChEBI" id="CHEBI:58225"/>
        <dbReference type="ChEBI" id="CHEBI:58247"/>
        <dbReference type="EC" id="5.1.3.15"/>
    </reaction>
</comment>
<dbReference type="InterPro" id="IPR008183">
    <property type="entry name" value="Aldose_1/G6P_1-epimerase"/>
</dbReference>
<evidence type="ECO:0000256" key="1">
    <source>
        <dbReference type="ARBA" id="ARBA00001096"/>
    </source>
</evidence>
<dbReference type="GO" id="GO:0005975">
    <property type="term" value="P:carbohydrate metabolic process"/>
    <property type="evidence" value="ECO:0007669"/>
    <property type="project" value="InterPro"/>
</dbReference>
<dbReference type="PIRSF" id="PIRSF016020">
    <property type="entry name" value="PHexose_mutarotase"/>
    <property type="match status" value="1"/>
</dbReference>
<feature type="active site" evidence="5">
    <location>
        <position position="248"/>
    </location>
</feature>
<evidence type="ECO:0000313" key="9">
    <source>
        <dbReference type="Proteomes" id="UP000254496"/>
    </source>
</evidence>
<dbReference type="InterPro" id="IPR025532">
    <property type="entry name" value="G6P_1-epimerase"/>
</dbReference>
<name>A0A1V4B110_9PAST</name>
<dbReference type="EC" id="5.1.3.15" evidence="4"/>
<dbReference type="InterPro" id="IPR011013">
    <property type="entry name" value="Gal_mutarotase_sf_dom"/>
</dbReference>
<accession>A0A1V4B110</accession>
<dbReference type="STRING" id="733.B0186_06205"/>
<dbReference type="RefSeq" id="WP_078218503.1">
    <property type="nucleotide sequence ID" value="NZ_MUXZ01000017.1"/>
</dbReference>
<feature type="active site" evidence="5">
    <location>
        <position position="150"/>
    </location>
</feature>
<dbReference type="EMBL" id="UGHF01000001">
    <property type="protein sequence ID" value="STO59468.1"/>
    <property type="molecule type" value="Genomic_DNA"/>
</dbReference>
<proteinExistence type="inferred from homology"/>
<dbReference type="PANTHER" id="PTHR11122:SF13">
    <property type="entry name" value="GLUCOSE-6-PHOSPHATE 1-EPIMERASE"/>
    <property type="match status" value="1"/>
</dbReference>
<dbReference type="Gene3D" id="2.70.98.10">
    <property type="match status" value="1"/>
</dbReference>
<organism evidence="6 8">
    <name type="scientific">Canicola haemoglobinophilus</name>
    <dbReference type="NCBI Taxonomy" id="733"/>
    <lineage>
        <taxon>Bacteria</taxon>
        <taxon>Pseudomonadati</taxon>
        <taxon>Pseudomonadota</taxon>
        <taxon>Gammaproteobacteria</taxon>
        <taxon>Pasteurellales</taxon>
        <taxon>Pasteurellaceae</taxon>
        <taxon>Canicola</taxon>
    </lineage>
</organism>
<evidence type="ECO:0000313" key="6">
    <source>
        <dbReference type="EMBL" id="STO59468.1"/>
    </source>
</evidence>
<dbReference type="OrthoDB" id="9790727at2"/>
<dbReference type="Proteomes" id="UP000254496">
    <property type="component" value="Unassembled WGS sequence"/>
</dbReference>
<evidence type="ECO:0000256" key="4">
    <source>
        <dbReference type="PIRNR" id="PIRNR016020"/>
    </source>
</evidence>
<gene>
    <name evidence="6" type="primary">yeaD</name>
    <name evidence="6" type="ORF">NCTC1659_00717</name>
    <name evidence="7" type="ORF">NCTC8540_01716</name>
</gene>
<dbReference type="GO" id="GO:0030246">
    <property type="term" value="F:carbohydrate binding"/>
    <property type="evidence" value="ECO:0007669"/>
    <property type="project" value="UniProtKB-UniRule"/>
</dbReference>
<keyword evidence="8" id="KW-1185">Reference proteome</keyword>
<comment type="similarity">
    <text evidence="2 4">Belongs to the glucose-6-phosphate 1-epimerase family.</text>
</comment>
<protein>
    <recommendedName>
        <fullName evidence="4">Putative glucose-6-phosphate 1-epimerase</fullName>
        <ecNumber evidence="4">5.1.3.15</ecNumber>
    </recommendedName>
</protein>
<dbReference type="Proteomes" id="UP000254329">
    <property type="component" value="Unassembled WGS sequence"/>
</dbReference>
<dbReference type="GO" id="GO:0047938">
    <property type="term" value="F:glucose-6-phosphate 1-epimerase activity"/>
    <property type="evidence" value="ECO:0007669"/>
    <property type="project" value="UniProtKB-UniRule"/>
</dbReference>